<dbReference type="AlphaFoldDB" id="A0A1I7YAB4"/>
<organism evidence="1 2">
    <name type="scientific">Steinernema glaseri</name>
    <dbReference type="NCBI Taxonomy" id="37863"/>
    <lineage>
        <taxon>Eukaryota</taxon>
        <taxon>Metazoa</taxon>
        <taxon>Ecdysozoa</taxon>
        <taxon>Nematoda</taxon>
        <taxon>Chromadorea</taxon>
        <taxon>Rhabditida</taxon>
        <taxon>Tylenchina</taxon>
        <taxon>Panagrolaimomorpha</taxon>
        <taxon>Strongyloidoidea</taxon>
        <taxon>Steinernematidae</taxon>
        <taxon>Steinernema</taxon>
    </lineage>
</organism>
<protein>
    <submittedName>
        <fullName evidence="2">RUN domain-containing protein</fullName>
    </submittedName>
</protein>
<keyword evidence="1" id="KW-1185">Reference proteome</keyword>
<evidence type="ECO:0000313" key="2">
    <source>
        <dbReference type="WBParaSite" id="L893_g14336.t1"/>
    </source>
</evidence>
<proteinExistence type="predicted"/>
<sequence>MPAFLSAVKRAIKEVCRRMRTFFLPGGDFPFHYYQSVLMLIGPKTQISTEVPAFISDRISTLGLHRR</sequence>
<evidence type="ECO:0000313" key="1">
    <source>
        <dbReference type="Proteomes" id="UP000095287"/>
    </source>
</evidence>
<dbReference type="WBParaSite" id="L893_g14336.t1">
    <property type="protein sequence ID" value="L893_g14336.t1"/>
    <property type="gene ID" value="L893_g14336"/>
</dbReference>
<reference evidence="2" key="1">
    <citation type="submission" date="2016-11" db="UniProtKB">
        <authorList>
            <consortium name="WormBaseParasite"/>
        </authorList>
    </citation>
    <scope>IDENTIFICATION</scope>
</reference>
<accession>A0A1I7YAB4</accession>
<dbReference type="Proteomes" id="UP000095287">
    <property type="component" value="Unplaced"/>
</dbReference>
<name>A0A1I7YAB4_9BILA</name>